<evidence type="ECO:0000259" key="12">
    <source>
        <dbReference type="PROSITE" id="PS50240"/>
    </source>
</evidence>
<evidence type="ECO:0000256" key="10">
    <source>
        <dbReference type="RuleBase" id="RU363034"/>
    </source>
</evidence>
<evidence type="ECO:0000256" key="4">
    <source>
        <dbReference type="ARBA" id="ARBA00022729"/>
    </source>
</evidence>
<keyword evidence="4 11" id="KW-0732">Signal</keyword>
<name>A0A8I6SEW1_CIMLE</name>
<dbReference type="EnsemblMetazoa" id="XM_014406894.2">
    <property type="protein sequence ID" value="XP_014262380.1"/>
    <property type="gene ID" value="LOC106674271"/>
</dbReference>
<comment type="similarity">
    <text evidence="9">Belongs to the peptidase S1 family. CLIP subfamily.</text>
</comment>
<accession>A0A8I6SEW1</accession>
<evidence type="ECO:0000256" key="11">
    <source>
        <dbReference type="SAM" id="SignalP"/>
    </source>
</evidence>
<dbReference type="OMA" id="PEMYNDI"/>
<comment type="subcellular location">
    <subcellularLocation>
        <location evidence="1">Secreted</location>
    </subcellularLocation>
</comment>
<keyword evidence="14" id="KW-1185">Reference proteome</keyword>
<dbReference type="Proteomes" id="UP000494040">
    <property type="component" value="Unassembled WGS sequence"/>
</dbReference>
<dbReference type="SMART" id="SM00020">
    <property type="entry name" value="Tryp_SPc"/>
    <property type="match status" value="1"/>
</dbReference>
<dbReference type="InterPro" id="IPR018114">
    <property type="entry name" value="TRYPSIN_HIS"/>
</dbReference>
<keyword evidence="3 10" id="KW-0645">Protease</keyword>
<keyword evidence="6 10" id="KW-0720">Serine protease</keyword>
<evidence type="ECO:0000256" key="2">
    <source>
        <dbReference type="ARBA" id="ARBA00022525"/>
    </source>
</evidence>
<dbReference type="SUPFAM" id="SSF50494">
    <property type="entry name" value="Trypsin-like serine proteases"/>
    <property type="match status" value="1"/>
</dbReference>
<sequence>MFSAFFTFAVLALHFLSSVSSQGILKLDEGDECTINGMTGKCTLPNNCKHINFKKTRPPICSFSDFTPVICCSPKPLQNSQNTLRPSEKMCKSLASFCQPRPVYEKINLFPRVRRQDIPNLEDILTEPSVNNTDFHTTVVGGKDAQARKYKGMAILGFGKTKRLVRWSCGGTLITNRHVLSAAHCAHSTLGKPKWVRVGELDYSTDTDDARPQDRNVEAWISHPNYKNPIAYHDIAIAVMDTAVVFNDWVAPVCLHTKENIPAEKATVVGFGRLGFADQLSTVLQEVDLSLIDGANCRKLFGSEGKITPNGIDARMQLCAGEIAGGKDACLGDSGGPFLISLPGQCQQTLIGVVSIGKQCALPNTPGIYTRVSYYLDWIEKTVWPNGA</sequence>
<dbReference type="GO" id="GO:0005615">
    <property type="term" value="C:extracellular space"/>
    <property type="evidence" value="ECO:0007669"/>
    <property type="project" value="TreeGrafter"/>
</dbReference>
<keyword evidence="2" id="KW-0964">Secreted</keyword>
<reference evidence="13" key="1">
    <citation type="submission" date="2022-01" db="UniProtKB">
        <authorList>
            <consortium name="EnsemblMetazoa"/>
        </authorList>
    </citation>
    <scope>IDENTIFICATION</scope>
</reference>
<dbReference type="PANTHER" id="PTHR24264:SF65">
    <property type="entry name" value="SRCR DOMAIN-CONTAINING PROTEIN"/>
    <property type="match status" value="1"/>
</dbReference>
<organism evidence="13 14">
    <name type="scientific">Cimex lectularius</name>
    <name type="common">Bed bug</name>
    <name type="synonym">Acanthia lectularia</name>
    <dbReference type="NCBI Taxonomy" id="79782"/>
    <lineage>
        <taxon>Eukaryota</taxon>
        <taxon>Metazoa</taxon>
        <taxon>Ecdysozoa</taxon>
        <taxon>Arthropoda</taxon>
        <taxon>Hexapoda</taxon>
        <taxon>Insecta</taxon>
        <taxon>Pterygota</taxon>
        <taxon>Neoptera</taxon>
        <taxon>Paraneoptera</taxon>
        <taxon>Hemiptera</taxon>
        <taxon>Heteroptera</taxon>
        <taxon>Panheteroptera</taxon>
        <taxon>Cimicomorpha</taxon>
        <taxon>Cimicidae</taxon>
        <taxon>Cimex</taxon>
    </lineage>
</organism>
<dbReference type="PRINTS" id="PR00722">
    <property type="entry name" value="CHYMOTRYPSIN"/>
</dbReference>
<feature type="chain" id="PRO_5035167572" description="Peptidase S1 domain-containing protein" evidence="11">
    <location>
        <begin position="22"/>
        <end position="388"/>
    </location>
</feature>
<keyword evidence="7" id="KW-1015">Disulfide bond</keyword>
<dbReference type="PANTHER" id="PTHR24264">
    <property type="entry name" value="TRYPSIN-RELATED"/>
    <property type="match status" value="1"/>
</dbReference>
<evidence type="ECO:0000256" key="3">
    <source>
        <dbReference type="ARBA" id="ARBA00022670"/>
    </source>
</evidence>
<dbReference type="AlphaFoldDB" id="A0A8I6SEW1"/>
<evidence type="ECO:0000256" key="5">
    <source>
        <dbReference type="ARBA" id="ARBA00022801"/>
    </source>
</evidence>
<keyword evidence="5 10" id="KW-0378">Hydrolase</keyword>
<dbReference type="Pfam" id="PF00089">
    <property type="entry name" value="Trypsin"/>
    <property type="match status" value="1"/>
</dbReference>
<evidence type="ECO:0000256" key="7">
    <source>
        <dbReference type="ARBA" id="ARBA00023157"/>
    </source>
</evidence>
<dbReference type="OrthoDB" id="6339452at2759"/>
<keyword evidence="8" id="KW-0325">Glycoprotein</keyword>
<dbReference type="FunFam" id="2.40.10.10:FF:000028">
    <property type="entry name" value="Serine protease easter"/>
    <property type="match status" value="1"/>
</dbReference>
<dbReference type="PROSITE" id="PS00134">
    <property type="entry name" value="TRYPSIN_HIS"/>
    <property type="match status" value="1"/>
</dbReference>
<evidence type="ECO:0000256" key="8">
    <source>
        <dbReference type="ARBA" id="ARBA00023180"/>
    </source>
</evidence>
<dbReference type="GO" id="GO:0006508">
    <property type="term" value="P:proteolysis"/>
    <property type="evidence" value="ECO:0007669"/>
    <property type="project" value="UniProtKB-KW"/>
</dbReference>
<dbReference type="InterPro" id="IPR033116">
    <property type="entry name" value="TRYPSIN_SER"/>
</dbReference>
<dbReference type="InterPro" id="IPR043504">
    <property type="entry name" value="Peptidase_S1_PA_chymotrypsin"/>
</dbReference>
<gene>
    <name evidence="13" type="primary">106674271</name>
</gene>
<evidence type="ECO:0000313" key="13">
    <source>
        <dbReference type="EnsemblMetazoa" id="XP_014262380.1"/>
    </source>
</evidence>
<feature type="signal peptide" evidence="11">
    <location>
        <begin position="1"/>
        <end position="21"/>
    </location>
</feature>
<protein>
    <recommendedName>
        <fullName evidence="12">Peptidase S1 domain-containing protein</fullName>
    </recommendedName>
</protein>
<dbReference type="InterPro" id="IPR001254">
    <property type="entry name" value="Trypsin_dom"/>
</dbReference>
<evidence type="ECO:0000313" key="14">
    <source>
        <dbReference type="Proteomes" id="UP000494040"/>
    </source>
</evidence>
<evidence type="ECO:0000256" key="6">
    <source>
        <dbReference type="ARBA" id="ARBA00022825"/>
    </source>
</evidence>
<proteinExistence type="inferred from homology"/>
<dbReference type="PROSITE" id="PS50240">
    <property type="entry name" value="TRYPSIN_DOM"/>
    <property type="match status" value="1"/>
</dbReference>
<dbReference type="InterPro" id="IPR050127">
    <property type="entry name" value="Serine_Proteases_S1"/>
</dbReference>
<dbReference type="InterPro" id="IPR009003">
    <property type="entry name" value="Peptidase_S1_PA"/>
</dbReference>
<dbReference type="PROSITE" id="PS00135">
    <property type="entry name" value="TRYPSIN_SER"/>
    <property type="match status" value="1"/>
</dbReference>
<dbReference type="GO" id="GO:0004252">
    <property type="term" value="F:serine-type endopeptidase activity"/>
    <property type="evidence" value="ECO:0007669"/>
    <property type="project" value="InterPro"/>
</dbReference>
<evidence type="ECO:0000256" key="9">
    <source>
        <dbReference type="ARBA" id="ARBA00024195"/>
    </source>
</evidence>
<dbReference type="KEGG" id="clec:106674271"/>
<dbReference type="Gene3D" id="2.40.10.10">
    <property type="entry name" value="Trypsin-like serine proteases"/>
    <property type="match status" value="1"/>
</dbReference>
<feature type="domain" description="Peptidase S1" evidence="12">
    <location>
        <begin position="139"/>
        <end position="384"/>
    </location>
</feature>
<evidence type="ECO:0000256" key="1">
    <source>
        <dbReference type="ARBA" id="ARBA00004613"/>
    </source>
</evidence>
<dbReference type="CDD" id="cd00190">
    <property type="entry name" value="Tryp_SPc"/>
    <property type="match status" value="1"/>
</dbReference>
<dbReference type="InterPro" id="IPR001314">
    <property type="entry name" value="Peptidase_S1A"/>
</dbReference>